<comment type="caution">
    <text evidence="2">The sequence shown here is derived from an EMBL/GenBank/DDBJ whole genome shotgun (WGS) entry which is preliminary data.</text>
</comment>
<name>A0A6N7ZHX1_9MICO</name>
<accession>A0A6N7ZHX1</accession>
<organism evidence="2 3">
    <name type="scientific">Cellulosimicrobium composti</name>
    <dbReference type="NCBI Taxonomy" id="2672572"/>
    <lineage>
        <taxon>Bacteria</taxon>
        <taxon>Bacillati</taxon>
        <taxon>Actinomycetota</taxon>
        <taxon>Actinomycetes</taxon>
        <taxon>Micrococcales</taxon>
        <taxon>Promicromonosporaceae</taxon>
        <taxon>Cellulosimicrobium</taxon>
    </lineage>
</organism>
<evidence type="ECO:0000313" key="2">
    <source>
        <dbReference type="EMBL" id="MTG89055.1"/>
    </source>
</evidence>
<dbReference type="InterPro" id="IPR000182">
    <property type="entry name" value="GNAT_dom"/>
</dbReference>
<dbReference type="GO" id="GO:0016747">
    <property type="term" value="F:acyltransferase activity, transferring groups other than amino-acyl groups"/>
    <property type="evidence" value="ECO:0007669"/>
    <property type="project" value="InterPro"/>
</dbReference>
<evidence type="ECO:0000313" key="3">
    <source>
        <dbReference type="Proteomes" id="UP000440668"/>
    </source>
</evidence>
<dbReference type="PROSITE" id="PS51186">
    <property type="entry name" value="GNAT"/>
    <property type="match status" value="1"/>
</dbReference>
<evidence type="ECO:0000259" key="1">
    <source>
        <dbReference type="PROSITE" id="PS51186"/>
    </source>
</evidence>
<reference evidence="2 3" key="1">
    <citation type="submission" date="2019-11" db="EMBL/GenBank/DDBJ databases">
        <title>Cellulosimicrobium composti sp. nov. isolated from a compost.</title>
        <authorList>
            <person name="Yang Y."/>
        </authorList>
    </citation>
    <scope>NUCLEOTIDE SEQUENCE [LARGE SCALE GENOMIC DNA]</scope>
    <source>
        <strain evidence="2 3">BIT-GX5</strain>
    </source>
</reference>
<gene>
    <name evidence="2" type="ORF">GJV82_08870</name>
</gene>
<dbReference type="SUPFAM" id="SSF55729">
    <property type="entry name" value="Acyl-CoA N-acyltransferases (Nat)"/>
    <property type="match status" value="1"/>
</dbReference>
<dbReference type="AlphaFoldDB" id="A0A6N7ZHX1"/>
<dbReference type="RefSeq" id="WP_318657458.1">
    <property type="nucleotide sequence ID" value="NZ_WMKA01000016.1"/>
</dbReference>
<dbReference type="Proteomes" id="UP000440668">
    <property type="component" value="Unassembled WGS sequence"/>
</dbReference>
<feature type="domain" description="N-acetyltransferase" evidence="1">
    <location>
        <begin position="15"/>
        <end position="214"/>
    </location>
</feature>
<dbReference type="InterPro" id="IPR016181">
    <property type="entry name" value="Acyl_CoA_acyltransferase"/>
</dbReference>
<sequence>MAAPGAAHPGRPGAVVVRPANEVTWDDLAAVFGDRGYPATCWCQRQVLGDRVWYATPPEERARLLHEQTSCDDPDAPTTSGLVAFLDGEPAGWVAVGPRPSFRRLRGSPVPWTGRAAGDAQDKDDPDVWAVACFVVRAGFRGLGLTYDLARAAVDFARARGAAAVEGYPILDPSGAPITWGENSVGSVQALRAAGLEEVARPTVRRRVLRRDLRPRGA</sequence>
<keyword evidence="2" id="KW-0808">Transferase</keyword>
<protein>
    <submittedName>
        <fullName evidence="2">GNAT family N-acetyltransferase</fullName>
    </submittedName>
</protein>
<dbReference type="Pfam" id="PF00583">
    <property type="entry name" value="Acetyltransf_1"/>
    <property type="match status" value="1"/>
</dbReference>
<proteinExistence type="predicted"/>
<dbReference type="CDD" id="cd04301">
    <property type="entry name" value="NAT_SF"/>
    <property type="match status" value="1"/>
</dbReference>
<dbReference type="Gene3D" id="3.40.630.30">
    <property type="match status" value="1"/>
</dbReference>
<dbReference type="EMBL" id="WMKA01000016">
    <property type="protein sequence ID" value="MTG89055.1"/>
    <property type="molecule type" value="Genomic_DNA"/>
</dbReference>